<accession>Q10YF8</accession>
<evidence type="ECO:0000313" key="1">
    <source>
        <dbReference type="EMBL" id="ABG52716.1"/>
    </source>
</evidence>
<reference evidence="1" key="1">
    <citation type="submission" date="2006-06" db="EMBL/GenBank/DDBJ databases">
        <title>Complete sequence of Trichodesmium erythraeum IMS101.</title>
        <authorList>
            <consortium name="US DOE Joint Genome Institute"/>
            <person name="Copeland A."/>
            <person name="Lucas S."/>
            <person name="Lapidus A."/>
            <person name="Barry K."/>
            <person name="Detter J.C."/>
            <person name="Glavina del Rio T."/>
            <person name="Hammon N."/>
            <person name="Israni S."/>
            <person name="Dalin E."/>
            <person name="Tice H."/>
            <person name="Pitluck S."/>
            <person name="Kiss H."/>
            <person name="Munk A.C."/>
            <person name="Brettin T."/>
            <person name="Bruce D."/>
            <person name="Han C."/>
            <person name="Tapia R."/>
            <person name="Gilna P."/>
            <person name="Schmutz J."/>
            <person name="Larimer F."/>
            <person name="Land M."/>
            <person name="Hauser L."/>
            <person name="Kyrpides N."/>
            <person name="Kim E."/>
            <person name="Richardson P."/>
        </authorList>
    </citation>
    <scope>NUCLEOTIDE SEQUENCE [LARGE SCALE GENOMIC DNA]</scope>
    <source>
        <strain evidence="1">IMS101</strain>
    </source>
</reference>
<organism evidence="1">
    <name type="scientific">Trichodesmium erythraeum (strain IMS101)</name>
    <dbReference type="NCBI Taxonomy" id="203124"/>
    <lineage>
        <taxon>Bacteria</taxon>
        <taxon>Bacillati</taxon>
        <taxon>Cyanobacteriota</taxon>
        <taxon>Cyanophyceae</taxon>
        <taxon>Oscillatoriophycideae</taxon>
        <taxon>Oscillatoriales</taxon>
        <taxon>Microcoleaceae</taxon>
        <taxon>Trichodesmium</taxon>
    </lineage>
</organism>
<dbReference type="KEGG" id="ter:Tery_3653"/>
<evidence type="ECO:0008006" key="2">
    <source>
        <dbReference type="Google" id="ProtNLM"/>
    </source>
</evidence>
<gene>
    <name evidence="1" type="ordered locus">Tery_3653</name>
</gene>
<sequence>MVFEKWLEQHLLLPLTIPSVLIMDNLPVHRKNLIRESAD</sequence>
<dbReference type="EMBL" id="CP000393">
    <property type="protein sequence ID" value="ABG52716.1"/>
    <property type="molecule type" value="Genomic_DNA"/>
</dbReference>
<dbReference type="HOGENOM" id="CLU_3318760_0_0_3"/>
<name>Q10YF8_TRIEI</name>
<dbReference type="AlphaFoldDB" id="Q10YF8"/>
<protein>
    <recommendedName>
        <fullName evidence="2">Tc1-like transposase DDE domain-containing protein</fullName>
    </recommendedName>
</protein>
<proteinExistence type="predicted"/>